<dbReference type="EMBL" id="CM000141">
    <property type="protein sequence ID" value="EAZ29763.1"/>
    <property type="molecule type" value="Genomic_DNA"/>
</dbReference>
<protein>
    <submittedName>
        <fullName evidence="2">Uncharacterized protein</fullName>
    </submittedName>
</protein>
<accession>A3AR24</accession>
<feature type="region of interest" description="Disordered" evidence="1">
    <location>
        <begin position="78"/>
        <end position="102"/>
    </location>
</feature>
<evidence type="ECO:0000313" key="2">
    <source>
        <dbReference type="EMBL" id="EAZ29763.1"/>
    </source>
</evidence>
<organism evidence="2">
    <name type="scientific">Oryza sativa subsp. japonica</name>
    <name type="common">Rice</name>
    <dbReference type="NCBI Taxonomy" id="39947"/>
    <lineage>
        <taxon>Eukaryota</taxon>
        <taxon>Viridiplantae</taxon>
        <taxon>Streptophyta</taxon>
        <taxon>Embryophyta</taxon>
        <taxon>Tracheophyta</taxon>
        <taxon>Spermatophyta</taxon>
        <taxon>Magnoliopsida</taxon>
        <taxon>Liliopsida</taxon>
        <taxon>Poales</taxon>
        <taxon>Poaceae</taxon>
        <taxon>BOP clade</taxon>
        <taxon>Oryzoideae</taxon>
        <taxon>Oryzeae</taxon>
        <taxon>Oryzinae</taxon>
        <taxon>Oryza</taxon>
        <taxon>Oryza sativa</taxon>
    </lineage>
</organism>
<gene>
    <name evidence="2" type="ORF">OsJ_13820</name>
</gene>
<reference evidence="2" key="1">
    <citation type="journal article" date="2005" name="PLoS Biol.">
        <title>The genomes of Oryza sativa: a history of duplications.</title>
        <authorList>
            <person name="Yu J."/>
            <person name="Wang J."/>
            <person name="Lin W."/>
            <person name="Li S."/>
            <person name="Li H."/>
            <person name="Zhou J."/>
            <person name="Ni P."/>
            <person name="Dong W."/>
            <person name="Hu S."/>
            <person name="Zeng C."/>
            <person name="Zhang J."/>
            <person name="Zhang Y."/>
            <person name="Li R."/>
            <person name="Xu Z."/>
            <person name="Li S."/>
            <person name="Li X."/>
            <person name="Zheng H."/>
            <person name="Cong L."/>
            <person name="Lin L."/>
            <person name="Yin J."/>
            <person name="Geng J."/>
            <person name="Li G."/>
            <person name="Shi J."/>
            <person name="Liu J."/>
            <person name="Lv H."/>
            <person name="Li J."/>
            <person name="Wang J."/>
            <person name="Deng Y."/>
            <person name="Ran L."/>
            <person name="Shi X."/>
            <person name="Wang X."/>
            <person name="Wu Q."/>
            <person name="Li C."/>
            <person name="Ren X."/>
            <person name="Wang J."/>
            <person name="Wang X."/>
            <person name="Li D."/>
            <person name="Liu D."/>
            <person name="Zhang X."/>
            <person name="Ji Z."/>
            <person name="Zhao W."/>
            <person name="Sun Y."/>
            <person name="Zhang Z."/>
            <person name="Bao J."/>
            <person name="Han Y."/>
            <person name="Dong L."/>
            <person name="Ji J."/>
            <person name="Chen P."/>
            <person name="Wu S."/>
            <person name="Liu J."/>
            <person name="Xiao Y."/>
            <person name="Bu D."/>
            <person name="Tan J."/>
            <person name="Yang L."/>
            <person name="Ye C."/>
            <person name="Zhang J."/>
            <person name="Xu J."/>
            <person name="Zhou Y."/>
            <person name="Yu Y."/>
            <person name="Zhang B."/>
            <person name="Zhuang S."/>
            <person name="Wei H."/>
            <person name="Liu B."/>
            <person name="Lei M."/>
            <person name="Yu H."/>
            <person name="Li Y."/>
            <person name="Xu H."/>
            <person name="Wei S."/>
            <person name="He X."/>
            <person name="Fang L."/>
            <person name="Zhang Z."/>
            <person name="Zhang Y."/>
            <person name="Huang X."/>
            <person name="Su Z."/>
            <person name="Tong W."/>
            <person name="Li J."/>
            <person name="Tong Z."/>
            <person name="Li S."/>
            <person name="Ye J."/>
            <person name="Wang L."/>
            <person name="Fang L."/>
            <person name="Lei T."/>
            <person name="Chen C."/>
            <person name="Chen H."/>
            <person name="Xu Z."/>
            <person name="Li H."/>
            <person name="Huang H."/>
            <person name="Zhang F."/>
            <person name="Xu H."/>
            <person name="Li N."/>
            <person name="Zhao C."/>
            <person name="Li S."/>
            <person name="Dong L."/>
            <person name="Huang Y."/>
            <person name="Li L."/>
            <person name="Xi Y."/>
            <person name="Qi Q."/>
            <person name="Li W."/>
            <person name="Zhang B."/>
            <person name="Hu W."/>
            <person name="Zhang Y."/>
            <person name="Tian X."/>
            <person name="Jiao Y."/>
            <person name="Liang X."/>
            <person name="Jin J."/>
            <person name="Gao L."/>
            <person name="Zheng W."/>
            <person name="Hao B."/>
            <person name="Liu S."/>
            <person name="Wang W."/>
            <person name="Yuan L."/>
            <person name="Cao M."/>
            <person name="McDermott J."/>
            <person name="Samudrala R."/>
            <person name="Wang J."/>
            <person name="Wong G.K."/>
            <person name="Yang H."/>
        </authorList>
    </citation>
    <scope>NUCLEOTIDE SEQUENCE [LARGE SCALE GENOMIC DNA]</scope>
</reference>
<evidence type="ECO:0000256" key="1">
    <source>
        <dbReference type="SAM" id="MobiDB-lite"/>
    </source>
</evidence>
<name>A3AR24_ORYSJ</name>
<reference evidence="2" key="2">
    <citation type="submission" date="2008-12" db="EMBL/GenBank/DDBJ databases">
        <title>Improved gene annotation of the rice (Oryza sativa) genomes.</title>
        <authorList>
            <person name="Wang J."/>
            <person name="Li R."/>
            <person name="Fan W."/>
            <person name="Huang Q."/>
            <person name="Zhang J."/>
            <person name="Zhou Y."/>
            <person name="Hu Y."/>
            <person name="Zi S."/>
            <person name="Li J."/>
            <person name="Ni P."/>
            <person name="Zheng H."/>
            <person name="Zhang Y."/>
            <person name="Zhao M."/>
            <person name="Hao Q."/>
            <person name="McDermott J."/>
            <person name="Samudrala R."/>
            <person name="Kristiansen K."/>
            <person name="Wong G.K.-S."/>
        </authorList>
    </citation>
    <scope>NUCLEOTIDE SEQUENCE</scope>
</reference>
<feature type="region of interest" description="Disordered" evidence="1">
    <location>
        <begin position="1"/>
        <end position="24"/>
    </location>
</feature>
<sequence length="117" mass="11880">MATCGGRVSVEAWEGPGDLAGEASESWAADPGEWAAGLVMACVGETGPGEWAGLELTLGPPRPVVRVGLEAMLGQTGRWRPAVPGPLAGERPGAVGPSARKRSAVLAWPTLGPTQGR</sequence>
<proteinExistence type="predicted"/>
<dbReference type="Proteomes" id="UP000007752">
    <property type="component" value="Chromosome 4"/>
</dbReference>
<dbReference type="AlphaFoldDB" id="A3AR24"/>